<feature type="transmembrane region" description="Helical" evidence="1">
    <location>
        <begin position="124"/>
        <end position="147"/>
    </location>
</feature>
<protein>
    <submittedName>
        <fullName evidence="2">DUF3180 domain-containing protein</fullName>
    </submittedName>
</protein>
<keyword evidence="1" id="KW-0472">Membrane</keyword>
<dbReference type="Pfam" id="PF11377">
    <property type="entry name" value="DUF3180"/>
    <property type="match status" value="1"/>
</dbReference>
<accession>A0A9D2LBU7</accession>
<dbReference type="InterPro" id="IPR021517">
    <property type="entry name" value="DUF3180"/>
</dbReference>
<feature type="transmembrane region" description="Helical" evidence="1">
    <location>
        <begin position="36"/>
        <end position="59"/>
    </location>
</feature>
<dbReference type="Proteomes" id="UP000823823">
    <property type="component" value="Unassembled WGS sequence"/>
</dbReference>
<comment type="caution">
    <text evidence="2">The sequence shown here is derived from an EMBL/GenBank/DDBJ whole genome shotgun (WGS) entry which is preliminary data.</text>
</comment>
<gene>
    <name evidence="2" type="ORF">H9786_04025</name>
</gene>
<evidence type="ECO:0000256" key="1">
    <source>
        <dbReference type="SAM" id="Phobius"/>
    </source>
</evidence>
<dbReference type="SUPFAM" id="SSF103473">
    <property type="entry name" value="MFS general substrate transporter"/>
    <property type="match status" value="1"/>
</dbReference>
<feature type="transmembrane region" description="Helical" evidence="1">
    <location>
        <begin position="96"/>
        <end position="118"/>
    </location>
</feature>
<name>A0A9D2LBU7_9MICO</name>
<proteinExistence type="predicted"/>
<keyword evidence="1" id="KW-1133">Transmembrane helix</keyword>
<dbReference type="EMBL" id="DWZH01000032">
    <property type="protein sequence ID" value="HJB09689.1"/>
    <property type="molecule type" value="Genomic_DNA"/>
</dbReference>
<organism evidence="2 3">
    <name type="scientific">Candidatus Brachybacterium merdavium</name>
    <dbReference type="NCBI Taxonomy" id="2838513"/>
    <lineage>
        <taxon>Bacteria</taxon>
        <taxon>Bacillati</taxon>
        <taxon>Actinomycetota</taxon>
        <taxon>Actinomycetes</taxon>
        <taxon>Micrococcales</taxon>
        <taxon>Dermabacteraceae</taxon>
        <taxon>Brachybacterium</taxon>
    </lineage>
</organism>
<sequence>MRALSIPVLALIVLLGAGFGAQMMDTLAARGHSLPIAGWLTTLVLLVLNGVLLFFGIPLRRYMVESEQRRERPTMAPRRHQLDLLTAFRTVLLARACAYTGSVVGGIFTGQTLFLVITGTGDPLTAVLPTGAAALAGISLAVLGVVVERWGRLPPGDGEGGAESTEGAGAGS</sequence>
<reference evidence="2" key="2">
    <citation type="submission" date="2021-04" db="EMBL/GenBank/DDBJ databases">
        <authorList>
            <person name="Gilroy R."/>
        </authorList>
    </citation>
    <scope>NUCLEOTIDE SEQUENCE</scope>
    <source>
        <strain evidence="2">ChiHjej13B12-24818</strain>
    </source>
</reference>
<evidence type="ECO:0000313" key="2">
    <source>
        <dbReference type="EMBL" id="HJB09689.1"/>
    </source>
</evidence>
<reference evidence="2" key="1">
    <citation type="journal article" date="2021" name="PeerJ">
        <title>Extensive microbial diversity within the chicken gut microbiome revealed by metagenomics and culture.</title>
        <authorList>
            <person name="Gilroy R."/>
            <person name="Ravi A."/>
            <person name="Getino M."/>
            <person name="Pursley I."/>
            <person name="Horton D.L."/>
            <person name="Alikhan N.F."/>
            <person name="Baker D."/>
            <person name="Gharbi K."/>
            <person name="Hall N."/>
            <person name="Watson M."/>
            <person name="Adriaenssens E.M."/>
            <person name="Foster-Nyarko E."/>
            <person name="Jarju S."/>
            <person name="Secka A."/>
            <person name="Antonio M."/>
            <person name="Oren A."/>
            <person name="Chaudhuri R.R."/>
            <person name="La Ragione R."/>
            <person name="Hildebrand F."/>
            <person name="Pallen M.J."/>
        </authorList>
    </citation>
    <scope>NUCLEOTIDE SEQUENCE</scope>
    <source>
        <strain evidence="2">ChiHjej13B12-24818</strain>
    </source>
</reference>
<keyword evidence="1" id="KW-0812">Transmembrane</keyword>
<dbReference type="AlphaFoldDB" id="A0A9D2LBU7"/>
<evidence type="ECO:0000313" key="3">
    <source>
        <dbReference type="Proteomes" id="UP000823823"/>
    </source>
</evidence>
<dbReference type="InterPro" id="IPR036259">
    <property type="entry name" value="MFS_trans_sf"/>
</dbReference>